<sequence>MSAERDPHQGGALQHDAEHERPHKKNSVLFYLMILFAAAFLLLLLSYFMQQRVNQEALDDLEQTSNSAVESLENLIAERDALKLQVSALEAERDTLQAEWEASADTAQKARDGLMAAMDQVDALNKLNQLRTLYNQRRYSQARTLLAEWEAAAPGGLEASLQAVSDAMGPAERELYDPLEAYRQLSEWLEQ</sequence>
<dbReference type="RefSeq" id="WP_186907385.1">
    <property type="nucleotide sequence ID" value="NZ_JACOPP010000007.1"/>
</dbReference>
<keyword evidence="3" id="KW-1133">Transmembrane helix</keyword>
<keyword evidence="5" id="KW-1185">Reference proteome</keyword>
<feature type="region of interest" description="Disordered" evidence="2">
    <location>
        <begin position="1"/>
        <end position="20"/>
    </location>
</feature>
<keyword evidence="3" id="KW-0472">Membrane</keyword>
<evidence type="ECO:0000256" key="3">
    <source>
        <dbReference type="SAM" id="Phobius"/>
    </source>
</evidence>
<protein>
    <submittedName>
        <fullName evidence="4">Uncharacterized protein</fullName>
    </submittedName>
</protein>
<evidence type="ECO:0000313" key="5">
    <source>
        <dbReference type="Proteomes" id="UP000661435"/>
    </source>
</evidence>
<gene>
    <name evidence="4" type="ORF">H8S57_07090</name>
</gene>
<proteinExistence type="predicted"/>
<evidence type="ECO:0000256" key="2">
    <source>
        <dbReference type="SAM" id="MobiDB-lite"/>
    </source>
</evidence>
<feature type="coiled-coil region" evidence="1">
    <location>
        <begin position="58"/>
        <end position="99"/>
    </location>
</feature>
<evidence type="ECO:0000256" key="1">
    <source>
        <dbReference type="SAM" id="Coils"/>
    </source>
</evidence>
<comment type="caution">
    <text evidence="4">The sequence shown here is derived from an EMBL/GenBank/DDBJ whole genome shotgun (WGS) entry which is preliminary data.</text>
</comment>
<evidence type="ECO:0000313" key="4">
    <source>
        <dbReference type="EMBL" id="MBC5733490.1"/>
    </source>
</evidence>
<reference evidence="4" key="1">
    <citation type="submission" date="2020-08" db="EMBL/GenBank/DDBJ databases">
        <title>Genome public.</title>
        <authorList>
            <person name="Liu C."/>
            <person name="Sun Q."/>
        </authorList>
    </citation>
    <scope>NUCLEOTIDE SEQUENCE</scope>
    <source>
        <strain evidence="4">NSJ-51</strain>
    </source>
</reference>
<feature type="transmembrane region" description="Helical" evidence="3">
    <location>
        <begin position="28"/>
        <end position="49"/>
    </location>
</feature>
<organism evidence="4 5">
    <name type="scientific">Lawsonibacter hominis</name>
    <dbReference type="NCBI Taxonomy" id="2763053"/>
    <lineage>
        <taxon>Bacteria</taxon>
        <taxon>Bacillati</taxon>
        <taxon>Bacillota</taxon>
        <taxon>Clostridia</taxon>
        <taxon>Eubacteriales</taxon>
        <taxon>Oscillospiraceae</taxon>
        <taxon>Lawsonibacter</taxon>
    </lineage>
</organism>
<keyword evidence="1" id="KW-0175">Coiled coil</keyword>
<dbReference type="AlphaFoldDB" id="A0A8J6M9U4"/>
<dbReference type="EMBL" id="JACOPP010000007">
    <property type="protein sequence ID" value="MBC5733490.1"/>
    <property type="molecule type" value="Genomic_DNA"/>
</dbReference>
<dbReference type="Proteomes" id="UP000661435">
    <property type="component" value="Unassembled WGS sequence"/>
</dbReference>
<keyword evidence="3" id="KW-0812">Transmembrane</keyword>
<accession>A0A8J6M9U4</accession>
<name>A0A8J6M9U4_9FIRM</name>